<dbReference type="InterPro" id="IPR003593">
    <property type="entry name" value="AAA+_ATPase"/>
</dbReference>
<evidence type="ECO:0000259" key="5">
    <source>
        <dbReference type="PROSITE" id="PS50893"/>
    </source>
</evidence>
<dbReference type="SMART" id="SM00382">
    <property type="entry name" value="AAA"/>
    <property type="match status" value="1"/>
</dbReference>
<name>A0A5J4KB74_9CHLR</name>
<dbReference type="InterPro" id="IPR027417">
    <property type="entry name" value="P-loop_NTPase"/>
</dbReference>
<keyword evidence="2" id="KW-0813">Transport</keyword>
<dbReference type="EMBL" id="BKZV01000003">
    <property type="protein sequence ID" value="GER83911.1"/>
    <property type="molecule type" value="Genomic_DNA"/>
</dbReference>
<evidence type="ECO:0000313" key="6">
    <source>
        <dbReference type="EMBL" id="GER83911.1"/>
    </source>
</evidence>
<dbReference type="Pfam" id="PF00005">
    <property type="entry name" value="ABC_tran"/>
    <property type="match status" value="1"/>
</dbReference>
<keyword evidence="7" id="KW-1185">Reference proteome</keyword>
<evidence type="ECO:0000256" key="4">
    <source>
        <dbReference type="ARBA" id="ARBA00022840"/>
    </source>
</evidence>
<dbReference type="GO" id="GO:0005524">
    <property type="term" value="F:ATP binding"/>
    <property type="evidence" value="ECO:0007669"/>
    <property type="project" value="UniProtKB-KW"/>
</dbReference>
<dbReference type="PANTHER" id="PTHR43335">
    <property type="entry name" value="ABC TRANSPORTER, ATP-BINDING PROTEIN"/>
    <property type="match status" value="1"/>
</dbReference>
<protein>
    <submittedName>
        <fullName evidence="6">Multidrug ABC transporter ATP-binding protein</fullName>
    </submittedName>
</protein>
<gene>
    <name evidence="6" type="ORF">KTAU_25480</name>
</gene>
<keyword evidence="4 6" id="KW-0067">ATP-binding</keyword>
<feature type="domain" description="ABC transporter" evidence="5">
    <location>
        <begin position="2"/>
        <end position="230"/>
    </location>
</feature>
<evidence type="ECO:0000256" key="1">
    <source>
        <dbReference type="ARBA" id="ARBA00005417"/>
    </source>
</evidence>
<organism evidence="6 7">
    <name type="scientific">Thermogemmatispora aurantia</name>
    <dbReference type="NCBI Taxonomy" id="2045279"/>
    <lineage>
        <taxon>Bacteria</taxon>
        <taxon>Bacillati</taxon>
        <taxon>Chloroflexota</taxon>
        <taxon>Ktedonobacteria</taxon>
        <taxon>Thermogemmatisporales</taxon>
        <taxon>Thermogemmatisporaceae</taxon>
        <taxon>Thermogemmatispora</taxon>
    </lineage>
</organism>
<dbReference type="AlphaFoldDB" id="A0A5J4KB74"/>
<evidence type="ECO:0000256" key="3">
    <source>
        <dbReference type="ARBA" id="ARBA00022741"/>
    </source>
</evidence>
<dbReference type="PROSITE" id="PS50893">
    <property type="entry name" value="ABC_TRANSPORTER_2"/>
    <property type="match status" value="1"/>
</dbReference>
<evidence type="ECO:0000256" key="2">
    <source>
        <dbReference type="ARBA" id="ARBA00022448"/>
    </source>
</evidence>
<dbReference type="InterPro" id="IPR003439">
    <property type="entry name" value="ABC_transporter-like_ATP-bd"/>
</dbReference>
<dbReference type="Gene3D" id="3.40.50.300">
    <property type="entry name" value="P-loop containing nucleotide triphosphate hydrolases"/>
    <property type="match status" value="1"/>
</dbReference>
<keyword evidence="3" id="KW-0547">Nucleotide-binding</keyword>
<sequence length="265" mass="29619">MIEFQHITKRYGTFVALNDVSFTVTAGEVTALVGHNGSGKTTCLRLMVGLIAPDGGNVSLLGLTPQRQGLQVRRRVSYLSDAPFATPHLTGLEHLQFHADVYRQPQAIERARELAERYRLDHVLDQPIRSYSRGMLQRLALIRALMIDAAVLLLDEPFNALDPLALALLVEDLKRRAAQGRCVLVSSHLLNMLKDLAEKVLVLRRGQLVYSGPLASVDWSQQVPLWFDPCDEDGDENEEDSSVTYEDGSEMVNFLPFAYMMRGDP</sequence>
<comment type="similarity">
    <text evidence="1">Belongs to the ABC transporter superfamily.</text>
</comment>
<accession>A0A5J4KB74</accession>
<dbReference type="RefSeq" id="WP_151728603.1">
    <property type="nucleotide sequence ID" value="NZ_BKZV01000003.1"/>
</dbReference>
<reference evidence="6 7" key="1">
    <citation type="journal article" date="2019" name="Int. J. Syst. Evol. Microbiol.">
        <title>Thermogemmatispora aurantia sp. nov. and Thermogemmatispora argillosa sp. nov., within the class Ktedonobacteria, and emended description of the genus Thermogemmatispora.</title>
        <authorList>
            <person name="Zheng Y."/>
            <person name="Wang C.M."/>
            <person name="Sakai Y."/>
            <person name="Abe K."/>
            <person name="Yokota A."/>
            <person name="Yabe S."/>
        </authorList>
    </citation>
    <scope>NUCLEOTIDE SEQUENCE [LARGE SCALE GENOMIC DNA]</scope>
    <source>
        <strain evidence="6 7">A1-2</strain>
    </source>
</reference>
<comment type="caution">
    <text evidence="6">The sequence shown here is derived from an EMBL/GenBank/DDBJ whole genome shotgun (WGS) entry which is preliminary data.</text>
</comment>
<dbReference type="PANTHER" id="PTHR43335:SF4">
    <property type="entry name" value="ABC TRANSPORTER, ATP-BINDING PROTEIN"/>
    <property type="match status" value="1"/>
</dbReference>
<dbReference type="GO" id="GO:0016887">
    <property type="term" value="F:ATP hydrolysis activity"/>
    <property type="evidence" value="ECO:0007669"/>
    <property type="project" value="InterPro"/>
</dbReference>
<dbReference type="CDD" id="cd03230">
    <property type="entry name" value="ABC_DR_subfamily_A"/>
    <property type="match status" value="1"/>
</dbReference>
<evidence type="ECO:0000313" key="7">
    <source>
        <dbReference type="Proteomes" id="UP000334820"/>
    </source>
</evidence>
<dbReference type="Proteomes" id="UP000334820">
    <property type="component" value="Unassembled WGS sequence"/>
</dbReference>
<proteinExistence type="inferred from homology"/>
<dbReference type="SUPFAM" id="SSF52540">
    <property type="entry name" value="P-loop containing nucleoside triphosphate hydrolases"/>
    <property type="match status" value="1"/>
</dbReference>